<name>A0AC61PPN0_9FIRM</name>
<reference evidence="1" key="1">
    <citation type="submission" date="2017-04" db="EMBL/GenBank/DDBJ databases">
        <authorList>
            <person name="Varghese N."/>
            <person name="Submissions S."/>
        </authorList>
    </citation>
    <scope>NUCLEOTIDE SEQUENCE</scope>
    <source>
        <strain evidence="1">WTE2008</strain>
    </source>
</reference>
<sequence length="277" mass="29878">MKLNRLAIILVICIAVAAVIPAVTGEETQALIQSQIERAVVSYAAAGTRDEQALSALASLDPSLGEKWTRIMDLWDAPVSVNEQLPDDLPDDDSLCLAALGFQLNPDGTMREELVERLKVLKAASEQYPNALIVCTGGGTAAEDPAATEAGRMAEWLESQGVNPSRIIVEDHSLTTAQNAIYTFDILNEQYPQVRQIAIISSDYHIATGTLLFGAEAILRSSDIEVVSNAAWQAPSGTLSTMFQAGALIELSGDVKTAFEIYYDTYDIHELPPLQGK</sequence>
<protein>
    <submittedName>
        <fullName evidence="1">DUF218 domain-containing protein</fullName>
    </submittedName>
</protein>
<evidence type="ECO:0000313" key="1">
    <source>
        <dbReference type="EMBL" id="SMC83935.1"/>
    </source>
</evidence>
<dbReference type="EMBL" id="FWXZ01000007">
    <property type="protein sequence ID" value="SMC83935.1"/>
    <property type="molecule type" value="Genomic_DNA"/>
</dbReference>
<comment type="caution">
    <text evidence="1">The sequence shown here is derived from an EMBL/GenBank/DDBJ whole genome shotgun (WGS) entry which is preliminary data.</text>
</comment>
<organism evidence="1 2">
    <name type="scientific">Aristaeella lactis</name>
    <dbReference type="NCBI Taxonomy" id="3046383"/>
    <lineage>
        <taxon>Bacteria</taxon>
        <taxon>Bacillati</taxon>
        <taxon>Bacillota</taxon>
        <taxon>Clostridia</taxon>
        <taxon>Eubacteriales</taxon>
        <taxon>Aristaeellaceae</taxon>
        <taxon>Aristaeella</taxon>
    </lineage>
</organism>
<evidence type="ECO:0000313" key="2">
    <source>
        <dbReference type="Proteomes" id="UP000192328"/>
    </source>
</evidence>
<gene>
    <name evidence="1" type="ORF">SAMN06297397_2846</name>
</gene>
<accession>A0AC61PPN0</accession>
<keyword evidence="2" id="KW-1185">Reference proteome</keyword>
<proteinExistence type="predicted"/>
<dbReference type="Proteomes" id="UP000192328">
    <property type="component" value="Unassembled WGS sequence"/>
</dbReference>